<evidence type="ECO:0000256" key="1">
    <source>
        <dbReference type="SAM" id="Phobius"/>
    </source>
</evidence>
<gene>
    <name evidence="2" type="ORF">SIL87_14170</name>
</gene>
<reference evidence="2 3" key="1">
    <citation type="submission" date="2023-11" db="EMBL/GenBank/DDBJ databases">
        <title>MicrobeMod: A computational toolkit for identifying prokaryotic methylation and restriction-modification with nanopore sequencing.</title>
        <authorList>
            <person name="Crits-Christoph A."/>
            <person name="Kang S.C."/>
            <person name="Lee H."/>
            <person name="Ostrov N."/>
        </authorList>
    </citation>
    <scope>NUCLEOTIDE SEQUENCE [LARGE SCALE GENOMIC DNA]</scope>
    <source>
        <strain evidence="2 3">DSMZ 700</strain>
    </source>
</reference>
<feature type="transmembrane region" description="Helical" evidence="1">
    <location>
        <begin position="179"/>
        <end position="200"/>
    </location>
</feature>
<feature type="transmembrane region" description="Helical" evidence="1">
    <location>
        <begin position="21"/>
        <end position="41"/>
    </location>
</feature>
<feature type="transmembrane region" description="Helical" evidence="1">
    <location>
        <begin position="156"/>
        <end position="173"/>
    </location>
</feature>
<dbReference type="RefSeq" id="WP_319614787.1">
    <property type="nucleotide sequence ID" value="NZ_JAWXYB010000018.1"/>
</dbReference>
<name>A0AAW9DTP3_ACIAO</name>
<accession>A0AAW9DTP3</accession>
<sequence length="478" mass="51542">MSHSPRLIRAALRNYASAVFIRENPMLISAVFMTVAATAAFEKASRIAAHGGATALFAHRTAFVFFWWYVAFYLPACLMFHYWRQVRSNLAVSIPHLKDTEFTALVLLLVPVCIAFAAPLILLHAPVWGAIALATVAMAGGSVMSFGVPNGQSRKVALSKAVLFLPLMLAGSQPQYLRLILFAAPLPASVITLAAAAFIVSGLRFYPARAAEEAERAEHRADLAAARPRRTSPIVTLFDVIFRVITWKPAFMADRPMPGTLGVRSGPIGTVLVQGLQMALFLFYMPAFAWVQGHDFMKALIQIAPQSLGFFGAITIFGSGQWLLDRSDWPPLFMAGRYGGRSGFSQAMANAFRMRAIELALIDALLLTGAALALGIIDPPDAIPTALSSFALIFGTSYGASLPLLWHEIGGRGFTMALALAGGLGTMEILGTGLLHHSPRLWAIAATIMIFACGLAMSRIAPRRLTTMDWPIESPSPA</sequence>
<feature type="transmembrane region" description="Helical" evidence="1">
    <location>
        <begin position="356"/>
        <end position="377"/>
    </location>
</feature>
<comment type="caution">
    <text evidence="2">The sequence shown here is derived from an EMBL/GenBank/DDBJ whole genome shotgun (WGS) entry which is preliminary data.</text>
</comment>
<keyword evidence="1" id="KW-0472">Membrane</keyword>
<feature type="transmembrane region" description="Helical" evidence="1">
    <location>
        <begin position="303"/>
        <end position="324"/>
    </location>
</feature>
<evidence type="ECO:0000313" key="2">
    <source>
        <dbReference type="EMBL" id="MDX5931909.1"/>
    </source>
</evidence>
<keyword evidence="3" id="KW-1185">Reference proteome</keyword>
<evidence type="ECO:0000313" key="3">
    <source>
        <dbReference type="Proteomes" id="UP001279553"/>
    </source>
</evidence>
<keyword evidence="1" id="KW-1133">Transmembrane helix</keyword>
<dbReference type="Proteomes" id="UP001279553">
    <property type="component" value="Unassembled WGS sequence"/>
</dbReference>
<keyword evidence="1" id="KW-0812">Transmembrane</keyword>
<feature type="transmembrane region" description="Helical" evidence="1">
    <location>
        <begin position="441"/>
        <end position="461"/>
    </location>
</feature>
<feature type="transmembrane region" description="Helical" evidence="1">
    <location>
        <begin position="271"/>
        <end position="291"/>
    </location>
</feature>
<protein>
    <submittedName>
        <fullName evidence="2">Uncharacterized protein</fullName>
    </submittedName>
</protein>
<feature type="transmembrane region" description="Helical" evidence="1">
    <location>
        <begin position="61"/>
        <end position="83"/>
    </location>
</feature>
<feature type="transmembrane region" description="Helical" evidence="1">
    <location>
        <begin position="383"/>
        <end position="406"/>
    </location>
</feature>
<dbReference type="EMBL" id="JAWXYB010000018">
    <property type="protein sequence ID" value="MDX5931909.1"/>
    <property type="molecule type" value="Genomic_DNA"/>
</dbReference>
<dbReference type="AlphaFoldDB" id="A0AAW9DTP3"/>
<feature type="transmembrane region" description="Helical" evidence="1">
    <location>
        <begin position="104"/>
        <end position="122"/>
    </location>
</feature>
<feature type="transmembrane region" description="Helical" evidence="1">
    <location>
        <begin position="413"/>
        <end position="435"/>
    </location>
</feature>
<feature type="transmembrane region" description="Helical" evidence="1">
    <location>
        <begin position="128"/>
        <end position="149"/>
    </location>
</feature>
<proteinExistence type="predicted"/>
<organism evidence="2 3">
    <name type="scientific">Acidiphilium acidophilum</name>
    <name type="common">Thiobacillus acidophilus</name>
    <dbReference type="NCBI Taxonomy" id="76588"/>
    <lineage>
        <taxon>Bacteria</taxon>
        <taxon>Pseudomonadati</taxon>
        <taxon>Pseudomonadota</taxon>
        <taxon>Alphaproteobacteria</taxon>
        <taxon>Acetobacterales</taxon>
        <taxon>Acidocellaceae</taxon>
        <taxon>Acidiphilium</taxon>
    </lineage>
</organism>